<gene>
    <name evidence="2" type="ORF">GCM10010923_24620</name>
</gene>
<proteinExistence type="predicted"/>
<keyword evidence="3" id="KW-1185">Reference proteome</keyword>
<dbReference type="InterPro" id="IPR027372">
    <property type="entry name" value="Phytase-like_dom"/>
</dbReference>
<sequence>MVRKSLALLLLLLGLVTVWWRSEPRSEDIEPTVELVAFPQFAGPADPDLAVEGVWQLRSRQFSFGGFSALVLRADQQLRLFSDYGTVLELPLPRGGDATMRLPLRRVGEDTARKSGRDIEAATAFGGQTWLALENRNAIVRLGTTLRIEREARPSAIGGWPANGGPESLARLADGRFLALREGKVVVGETDPLVGVLFDGDPTEDPASRTVAITGADGYHPVDAATAPDGRILVLLRRLGFAWPFEFHSRLAWLDPDDLADGTARLSAPIDLSSILPRDNYEGIAVRGAGHRWDIWLVSDDNDSHFQASWLAHLTLDPGRLPD</sequence>
<organism evidence="2 3">
    <name type="scientific">Blastomonas marina</name>
    <dbReference type="NCBI Taxonomy" id="1867408"/>
    <lineage>
        <taxon>Bacteria</taxon>
        <taxon>Pseudomonadati</taxon>
        <taxon>Pseudomonadota</taxon>
        <taxon>Alphaproteobacteria</taxon>
        <taxon>Sphingomonadales</taxon>
        <taxon>Sphingomonadaceae</taxon>
        <taxon>Blastomonas</taxon>
    </lineage>
</organism>
<dbReference type="Pfam" id="PF13449">
    <property type="entry name" value="Phytase-like"/>
    <property type="match status" value="1"/>
</dbReference>
<dbReference type="RefSeq" id="WP_188642977.1">
    <property type="nucleotide sequence ID" value="NZ_BMID01000001.1"/>
</dbReference>
<reference evidence="3" key="1">
    <citation type="journal article" date="2019" name="Int. J. Syst. Evol. Microbiol.">
        <title>The Global Catalogue of Microorganisms (GCM) 10K type strain sequencing project: providing services to taxonomists for standard genome sequencing and annotation.</title>
        <authorList>
            <consortium name="The Broad Institute Genomics Platform"/>
            <consortium name="The Broad Institute Genome Sequencing Center for Infectious Disease"/>
            <person name="Wu L."/>
            <person name="Ma J."/>
        </authorList>
    </citation>
    <scope>NUCLEOTIDE SEQUENCE [LARGE SCALE GENOMIC DNA]</scope>
    <source>
        <strain evidence="3">CGMCC 1.15297</strain>
    </source>
</reference>
<dbReference type="Proteomes" id="UP000603317">
    <property type="component" value="Unassembled WGS sequence"/>
</dbReference>
<evidence type="ECO:0000313" key="3">
    <source>
        <dbReference type="Proteomes" id="UP000603317"/>
    </source>
</evidence>
<comment type="caution">
    <text evidence="2">The sequence shown here is derived from an EMBL/GenBank/DDBJ whole genome shotgun (WGS) entry which is preliminary data.</text>
</comment>
<feature type="domain" description="Phytase-like" evidence="1">
    <location>
        <begin position="64"/>
        <end position="302"/>
    </location>
</feature>
<evidence type="ECO:0000313" key="2">
    <source>
        <dbReference type="EMBL" id="GGA12961.1"/>
    </source>
</evidence>
<dbReference type="EMBL" id="BMID01000001">
    <property type="protein sequence ID" value="GGA12961.1"/>
    <property type="molecule type" value="Genomic_DNA"/>
</dbReference>
<accession>A0ABQ1FHD0</accession>
<name>A0ABQ1FHD0_9SPHN</name>
<protein>
    <recommendedName>
        <fullName evidence="1">Phytase-like domain-containing protein</fullName>
    </recommendedName>
</protein>
<evidence type="ECO:0000259" key="1">
    <source>
        <dbReference type="Pfam" id="PF13449"/>
    </source>
</evidence>